<dbReference type="OrthoDB" id="117186at2"/>
<accession>A0A245ZNV1</accession>
<gene>
    <name evidence="2" type="ORF">SPDO_14370</name>
</gene>
<keyword evidence="3" id="KW-1185">Reference proteome</keyword>
<proteinExistence type="predicted"/>
<dbReference type="Proteomes" id="UP000197290">
    <property type="component" value="Unassembled WGS sequence"/>
</dbReference>
<dbReference type="CDD" id="cd00531">
    <property type="entry name" value="NTF2_like"/>
    <property type="match status" value="1"/>
</dbReference>
<sequence length="158" mass="16666">MILPLLLALQVTPVAPLPKGTALPPPASEEGQVIAPVQRLFDALAANDPAAILAEVRPDGRATAVVEKADGTTAVTNSDWPAFAAKLGKPGPKRAETFTGMPAIEIDGNIAMVWGSYTFTVDGKPSHCGTNHVDLVRDGGRWRINNVTWTQRTTGCAQ</sequence>
<dbReference type="SUPFAM" id="SSF54427">
    <property type="entry name" value="NTF2-like"/>
    <property type="match status" value="1"/>
</dbReference>
<dbReference type="Pfam" id="PF13577">
    <property type="entry name" value="SnoaL_4"/>
    <property type="match status" value="1"/>
</dbReference>
<protein>
    <recommendedName>
        <fullName evidence="1">SnoaL-like domain-containing protein</fullName>
    </recommendedName>
</protein>
<dbReference type="InterPro" id="IPR037401">
    <property type="entry name" value="SnoaL-like"/>
</dbReference>
<evidence type="ECO:0000313" key="2">
    <source>
        <dbReference type="EMBL" id="OWK31428.1"/>
    </source>
</evidence>
<reference evidence="2 3" key="1">
    <citation type="submission" date="2017-03" db="EMBL/GenBank/DDBJ databases">
        <title>Genome sequence of Sphingomonas dokdonensis DSM 21029.</title>
        <authorList>
            <person name="Poehlein A."/>
            <person name="Wuebbeler J.H."/>
            <person name="Steinbuechel A."/>
            <person name="Daniel R."/>
        </authorList>
    </citation>
    <scope>NUCLEOTIDE SEQUENCE [LARGE SCALE GENOMIC DNA]</scope>
    <source>
        <strain evidence="2 3">DSM 21029</strain>
    </source>
</reference>
<dbReference type="AlphaFoldDB" id="A0A245ZNV1"/>
<evidence type="ECO:0000259" key="1">
    <source>
        <dbReference type="Pfam" id="PF13577"/>
    </source>
</evidence>
<evidence type="ECO:0000313" key="3">
    <source>
        <dbReference type="Proteomes" id="UP000197290"/>
    </source>
</evidence>
<dbReference type="InterPro" id="IPR032710">
    <property type="entry name" value="NTF2-like_dom_sf"/>
</dbReference>
<feature type="domain" description="SnoaL-like" evidence="1">
    <location>
        <begin position="75"/>
        <end position="147"/>
    </location>
</feature>
<comment type="caution">
    <text evidence="2">The sequence shown here is derived from an EMBL/GenBank/DDBJ whole genome shotgun (WGS) entry which is preliminary data.</text>
</comment>
<dbReference type="EMBL" id="NBBI01000002">
    <property type="protein sequence ID" value="OWK31428.1"/>
    <property type="molecule type" value="Genomic_DNA"/>
</dbReference>
<dbReference type="RefSeq" id="WP_088366766.1">
    <property type="nucleotide sequence ID" value="NZ_NBBI01000002.1"/>
</dbReference>
<dbReference type="Gene3D" id="3.10.450.50">
    <property type="match status" value="1"/>
</dbReference>
<name>A0A245ZNV1_9SPHN</name>
<organism evidence="2 3">
    <name type="scientific">Sphingomonas dokdonensis</name>
    <dbReference type="NCBI Taxonomy" id="344880"/>
    <lineage>
        <taxon>Bacteria</taxon>
        <taxon>Pseudomonadati</taxon>
        <taxon>Pseudomonadota</taxon>
        <taxon>Alphaproteobacteria</taxon>
        <taxon>Sphingomonadales</taxon>
        <taxon>Sphingomonadaceae</taxon>
        <taxon>Sphingomonas</taxon>
    </lineage>
</organism>